<organism evidence="1 2">
    <name type="scientific">Gossypium australe</name>
    <dbReference type="NCBI Taxonomy" id="47621"/>
    <lineage>
        <taxon>Eukaryota</taxon>
        <taxon>Viridiplantae</taxon>
        <taxon>Streptophyta</taxon>
        <taxon>Embryophyta</taxon>
        <taxon>Tracheophyta</taxon>
        <taxon>Spermatophyta</taxon>
        <taxon>Magnoliopsida</taxon>
        <taxon>eudicotyledons</taxon>
        <taxon>Gunneridae</taxon>
        <taxon>Pentapetalae</taxon>
        <taxon>rosids</taxon>
        <taxon>malvids</taxon>
        <taxon>Malvales</taxon>
        <taxon>Malvaceae</taxon>
        <taxon>Malvoideae</taxon>
        <taxon>Gossypium</taxon>
    </lineage>
</organism>
<sequence>MDYFLHRFGIHVMSYSCCLTSSISMSLKLIVEYSLMIIYRHKGTVYTIAAMHFLRWRSSGDSAGIGLFILWKKPFKITTPNFFDIDHFIGILYLYQLLA</sequence>
<proteinExistence type="predicted"/>
<dbReference type="OrthoDB" id="40048at2759"/>
<accession>A0A5B6WJD8</accession>
<comment type="caution">
    <text evidence="1">The sequence shown here is derived from an EMBL/GenBank/DDBJ whole genome shotgun (WGS) entry which is preliminary data.</text>
</comment>
<dbReference type="EMBL" id="SMMG02000003">
    <property type="protein sequence ID" value="KAA3481800.1"/>
    <property type="molecule type" value="Genomic_DNA"/>
</dbReference>
<evidence type="ECO:0000313" key="1">
    <source>
        <dbReference type="EMBL" id="KAA3481800.1"/>
    </source>
</evidence>
<evidence type="ECO:0000313" key="2">
    <source>
        <dbReference type="Proteomes" id="UP000325315"/>
    </source>
</evidence>
<protein>
    <submittedName>
        <fullName evidence="1">Elongator complex protein 1-like isoform X1</fullName>
    </submittedName>
</protein>
<keyword evidence="2" id="KW-1185">Reference proteome</keyword>
<name>A0A5B6WJD8_9ROSI</name>
<reference evidence="2" key="1">
    <citation type="journal article" date="2019" name="Plant Biotechnol. J.">
        <title>Genome sequencing of the Australian wild diploid species Gossypium australe highlights disease resistance and delayed gland morphogenesis.</title>
        <authorList>
            <person name="Cai Y."/>
            <person name="Cai X."/>
            <person name="Wang Q."/>
            <person name="Wang P."/>
            <person name="Zhang Y."/>
            <person name="Cai C."/>
            <person name="Xu Y."/>
            <person name="Wang K."/>
            <person name="Zhou Z."/>
            <person name="Wang C."/>
            <person name="Geng S."/>
            <person name="Li B."/>
            <person name="Dong Q."/>
            <person name="Hou Y."/>
            <person name="Wang H."/>
            <person name="Ai P."/>
            <person name="Liu Z."/>
            <person name="Yi F."/>
            <person name="Sun M."/>
            <person name="An G."/>
            <person name="Cheng J."/>
            <person name="Zhang Y."/>
            <person name="Shi Q."/>
            <person name="Xie Y."/>
            <person name="Shi X."/>
            <person name="Chang Y."/>
            <person name="Huang F."/>
            <person name="Chen Y."/>
            <person name="Hong S."/>
            <person name="Mi L."/>
            <person name="Sun Q."/>
            <person name="Zhang L."/>
            <person name="Zhou B."/>
            <person name="Peng R."/>
            <person name="Zhang X."/>
            <person name="Liu F."/>
        </authorList>
    </citation>
    <scope>NUCLEOTIDE SEQUENCE [LARGE SCALE GENOMIC DNA]</scope>
    <source>
        <strain evidence="2">cv. PA1801</strain>
    </source>
</reference>
<gene>
    <name evidence="1" type="ORF">EPI10_022136</name>
</gene>
<dbReference type="Proteomes" id="UP000325315">
    <property type="component" value="Unassembled WGS sequence"/>
</dbReference>
<dbReference type="AlphaFoldDB" id="A0A5B6WJD8"/>